<evidence type="ECO:0000313" key="13">
    <source>
        <dbReference type="Proteomes" id="UP000622552"/>
    </source>
</evidence>
<dbReference type="Pfam" id="PF02885">
    <property type="entry name" value="Glycos_trans_3N"/>
    <property type="match status" value="1"/>
</dbReference>
<sequence length="358" mass="36704">MTQPPVPWPSLVATLLDGDDLTVEQAASAMDEICSGRASPVSLAAFLTALRAKGAAQAEVTGFLRAITAHAVAVRVAGPVVDITGTGGDGARTVNVSTMAALVVAGTGTTVVKHGGRAASSASGAADVLEELGIPMDLGPDEIPEVVRRAGIAFCFAPRFHPGLRHAAPVRRELGFPTVFNTLGPLAHPARPTHQLLGVADVRTAPVLAAVLAARGTTALVVRGDDGLDELTVTTTSQVWSVEDGAVRHLRIDPRDLGIRRAAPGALRGGDARHNADVIRRVLAGETGPVRDAVLLNAAAALATVEPGRDPFTTRLAAALPRCAGAVDSGAASDVLRRWREASSAHAPASTRKGISDV</sequence>
<dbReference type="AlphaFoldDB" id="A0A8J7GGW9"/>
<feature type="binding site" evidence="9">
    <location>
        <position position="93"/>
    </location>
    <ligand>
        <name>5-phospho-alpha-D-ribose 1-diphosphate</name>
        <dbReference type="ChEBI" id="CHEBI:58017"/>
    </ligand>
</feature>
<evidence type="ECO:0000259" key="11">
    <source>
        <dbReference type="Pfam" id="PF02885"/>
    </source>
</evidence>
<feature type="binding site" evidence="9">
    <location>
        <position position="230"/>
    </location>
    <ligand>
        <name>Mg(2+)</name>
        <dbReference type="ChEBI" id="CHEBI:18420"/>
        <label>1</label>
    </ligand>
</feature>
<keyword evidence="5 9" id="KW-0822">Tryptophan biosynthesis</keyword>
<dbReference type="GO" id="GO:0000162">
    <property type="term" value="P:L-tryptophan biosynthetic process"/>
    <property type="evidence" value="ECO:0007669"/>
    <property type="project" value="UniProtKB-UniRule"/>
</dbReference>
<dbReference type="InterPro" id="IPR000312">
    <property type="entry name" value="Glycosyl_Trfase_fam3"/>
</dbReference>
<dbReference type="RefSeq" id="WP_197003001.1">
    <property type="nucleotide sequence ID" value="NZ_BONS01000001.1"/>
</dbReference>
<dbReference type="PANTHER" id="PTHR43285">
    <property type="entry name" value="ANTHRANILATE PHOSPHORIBOSYLTRANSFERASE"/>
    <property type="match status" value="1"/>
</dbReference>
<dbReference type="Pfam" id="PF00591">
    <property type="entry name" value="Glycos_transf_3"/>
    <property type="match status" value="1"/>
</dbReference>
<dbReference type="HAMAP" id="MF_00211">
    <property type="entry name" value="TrpD"/>
    <property type="match status" value="1"/>
</dbReference>
<comment type="similarity">
    <text evidence="9">Belongs to the anthranilate phosphoribosyltransferase family.</text>
</comment>
<evidence type="ECO:0000256" key="7">
    <source>
        <dbReference type="ARBA" id="ARBA00052328"/>
    </source>
</evidence>
<comment type="subunit">
    <text evidence="9">Homodimer.</text>
</comment>
<accession>A0A8J7GGW9</accession>
<protein>
    <recommendedName>
        <fullName evidence="9">Anthranilate phosphoribosyltransferase</fullName>
        <ecNumber evidence="9">2.4.2.18</ecNumber>
    </recommendedName>
</protein>
<comment type="function">
    <text evidence="9">Catalyzes the transfer of the phosphoribosyl group of 5-phosphorylribose-1-pyrophosphate (PRPP) to anthranilate to yield N-(5'-phosphoribosyl)-anthranilate (PRA).</text>
</comment>
<dbReference type="GO" id="GO:0004048">
    <property type="term" value="F:anthranilate phosphoribosyltransferase activity"/>
    <property type="evidence" value="ECO:0007669"/>
    <property type="project" value="UniProtKB-UniRule"/>
</dbReference>
<gene>
    <name evidence="9" type="primary">trpD</name>
    <name evidence="12" type="ORF">IW245_002147</name>
</gene>
<feature type="binding site" evidence="9">
    <location>
        <position position="229"/>
    </location>
    <ligand>
        <name>Mg(2+)</name>
        <dbReference type="ChEBI" id="CHEBI:18420"/>
        <label>2</label>
    </ligand>
</feature>
<evidence type="ECO:0000256" key="4">
    <source>
        <dbReference type="ARBA" id="ARBA00022679"/>
    </source>
</evidence>
<keyword evidence="9" id="KW-0479">Metal-binding</keyword>
<dbReference type="SUPFAM" id="SSF52418">
    <property type="entry name" value="Nucleoside phosphorylase/phosphoribosyltransferase catalytic domain"/>
    <property type="match status" value="1"/>
</dbReference>
<dbReference type="PANTHER" id="PTHR43285:SF2">
    <property type="entry name" value="ANTHRANILATE PHOSPHORIBOSYLTRANSFERASE"/>
    <property type="match status" value="1"/>
</dbReference>
<keyword evidence="13" id="KW-1185">Reference proteome</keyword>
<dbReference type="Gene3D" id="1.20.970.10">
    <property type="entry name" value="Transferase, Pyrimidine Nucleoside Phosphorylase, Chain C"/>
    <property type="match status" value="1"/>
</dbReference>
<dbReference type="EC" id="2.4.2.18" evidence="9"/>
<dbReference type="Gene3D" id="3.40.1030.10">
    <property type="entry name" value="Nucleoside phosphorylase/phosphoribosyltransferase catalytic domain"/>
    <property type="match status" value="1"/>
</dbReference>
<feature type="binding site" evidence="9">
    <location>
        <begin position="88"/>
        <end position="89"/>
    </location>
    <ligand>
        <name>5-phospho-alpha-D-ribose 1-diphosphate</name>
        <dbReference type="ChEBI" id="CHEBI:58017"/>
    </ligand>
</feature>
<evidence type="ECO:0000256" key="1">
    <source>
        <dbReference type="ARBA" id="ARBA00004907"/>
    </source>
</evidence>
<comment type="pathway">
    <text evidence="1 9">Amino-acid biosynthesis; L-tryptophan biosynthesis; L-tryptophan from chorismate: step 2/5.</text>
</comment>
<reference evidence="12" key="1">
    <citation type="submission" date="2020-11" db="EMBL/GenBank/DDBJ databases">
        <title>Sequencing the genomes of 1000 actinobacteria strains.</title>
        <authorList>
            <person name="Klenk H.-P."/>
        </authorList>
    </citation>
    <scope>NUCLEOTIDE SEQUENCE</scope>
    <source>
        <strain evidence="12">DSM 45356</strain>
    </source>
</reference>
<dbReference type="GO" id="GO:0000287">
    <property type="term" value="F:magnesium ion binding"/>
    <property type="evidence" value="ECO:0007669"/>
    <property type="project" value="UniProtKB-UniRule"/>
</dbReference>
<comment type="similarity">
    <text evidence="8">In the C-terminal section; belongs to the anthranilate phosphoribosyltransferase family.</text>
</comment>
<comment type="catalytic activity">
    <reaction evidence="7 9">
        <text>N-(5-phospho-beta-D-ribosyl)anthranilate + diphosphate = 5-phospho-alpha-D-ribose 1-diphosphate + anthranilate</text>
        <dbReference type="Rhea" id="RHEA:11768"/>
        <dbReference type="ChEBI" id="CHEBI:16567"/>
        <dbReference type="ChEBI" id="CHEBI:18277"/>
        <dbReference type="ChEBI" id="CHEBI:33019"/>
        <dbReference type="ChEBI" id="CHEBI:58017"/>
        <dbReference type="EC" id="2.4.2.18"/>
    </reaction>
</comment>
<dbReference type="NCBIfam" id="TIGR01245">
    <property type="entry name" value="trpD"/>
    <property type="match status" value="1"/>
</dbReference>
<dbReference type="UniPathway" id="UPA00035">
    <property type="reaction ID" value="UER00041"/>
</dbReference>
<feature type="binding site" evidence="9">
    <location>
        <position position="85"/>
    </location>
    <ligand>
        <name>5-phospho-alpha-D-ribose 1-diphosphate</name>
        <dbReference type="ChEBI" id="CHEBI:58017"/>
    </ligand>
</feature>
<evidence type="ECO:0000259" key="10">
    <source>
        <dbReference type="Pfam" id="PF00591"/>
    </source>
</evidence>
<feature type="binding site" evidence="9">
    <location>
        <begin position="95"/>
        <end position="98"/>
    </location>
    <ligand>
        <name>5-phospho-alpha-D-ribose 1-diphosphate</name>
        <dbReference type="ChEBI" id="CHEBI:58017"/>
    </ligand>
</feature>
<evidence type="ECO:0000256" key="3">
    <source>
        <dbReference type="ARBA" id="ARBA00022676"/>
    </source>
</evidence>
<organism evidence="12 13">
    <name type="scientific">Longispora fulva</name>
    <dbReference type="NCBI Taxonomy" id="619741"/>
    <lineage>
        <taxon>Bacteria</taxon>
        <taxon>Bacillati</taxon>
        <taxon>Actinomycetota</taxon>
        <taxon>Actinomycetes</taxon>
        <taxon>Micromonosporales</taxon>
        <taxon>Micromonosporaceae</taxon>
        <taxon>Longispora</taxon>
    </lineage>
</organism>
<feature type="binding site" evidence="9">
    <location>
        <position position="97"/>
    </location>
    <ligand>
        <name>Mg(2+)</name>
        <dbReference type="ChEBI" id="CHEBI:18420"/>
        <label>1</label>
    </ligand>
</feature>
<evidence type="ECO:0000256" key="9">
    <source>
        <dbReference type="HAMAP-Rule" id="MF_00211"/>
    </source>
</evidence>
<evidence type="ECO:0000256" key="6">
    <source>
        <dbReference type="ARBA" id="ARBA00023141"/>
    </source>
</evidence>
<dbReference type="EMBL" id="JADOUF010000001">
    <property type="protein sequence ID" value="MBG6135953.1"/>
    <property type="molecule type" value="Genomic_DNA"/>
</dbReference>
<comment type="caution">
    <text evidence="12">The sequence shown here is derived from an EMBL/GenBank/DDBJ whole genome shotgun (WGS) entry which is preliminary data.</text>
</comment>
<evidence type="ECO:0000256" key="5">
    <source>
        <dbReference type="ARBA" id="ARBA00022822"/>
    </source>
</evidence>
<keyword evidence="3 9" id="KW-0328">Glycosyltransferase</keyword>
<keyword evidence="2 9" id="KW-0028">Amino-acid biosynthesis</keyword>
<dbReference type="Proteomes" id="UP000622552">
    <property type="component" value="Unassembled WGS sequence"/>
</dbReference>
<evidence type="ECO:0000313" key="12">
    <source>
        <dbReference type="EMBL" id="MBG6135953.1"/>
    </source>
</evidence>
<evidence type="ECO:0000256" key="2">
    <source>
        <dbReference type="ARBA" id="ARBA00022605"/>
    </source>
</evidence>
<feature type="binding site" evidence="9">
    <location>
        <begin position="113"/>
        <end position="121"/>
    </location>
    <ligand>
        <name>5-phospho-alpha-D-ribose 1-diphosphate</name>
        <dbReference type="ChEBI" id="CHEBI:58017"/>
    </ligand>
</feature>
<dbReference type="InterPro" id="IPR005940">
    <property type="entry name" value="Anthranilate_Pribosyl_Tfrase"/>
</dbReference>
<proteinExistence type="inferred from homology"/>
<dbReference type="SUPFAM" id="SSF47648">
    <property type="entry name" value="Nucleoside phosphorylase/phosphoribosyltransferase N-terminal domain"/>
    <property type="match status" value="1"/>
</dbReference>
<dbReference type="InterPro" id="IPR017459">
    <property type="entry name" value="Glycosyl_Trfase_fam3_N_dom"/>
</dbReference>
<name>A0A8J7GGW9_9ACTN</name>
<comment type="cofactor">
    <cofactor evidence="9">
        <name>Mg(2+)</name>
        <dbReference type="ChEBI" id="CHEBI:18420"/>
    </cofactor>
    <text evidence="9">Binds 2 magnesium ions per monomer.</text>
</comment>
<feature type="binding site" evidence="9">
    <location>
        <position position="171"/>
    </location>
    <ligand>
        <name>anthranilate</name>
        <dbReference type="ChEBI" id="CHEBI:16567"/>
        <label>2</label>
    </ligand>
</feature>
<feature type="binding site" evidence="9">
    <location>
        <position position="125"/>
    </location>
    <ligand>
        <name>5-phospho-alpha-D-ribose 1-diphosphate</name>
        <dbReference type="ChEBI" id="CHEBI:58017"/>
    </ligand>
</feature>
<feature type="domain" description="Glycosyl transferase family 3 N-terminal" evidence="11">
    <location>
        <begin position="10"/>
        <end position="71"/>
    </location>
</feature>
<feature type="domain" description="Glycosyl transferase family 3" evidence="10">
    <location>
        <begin position="79"/>
        <end position="331"/>
    </location>
</feature>
<dbReference type="FunFam" id="3.40.1030.10:FF:000002">
    <property type="entry name" value="Anthranilate phosphoribosyltransferase"/>
    <property type="match status" value="1"/>
</dbReference>
<keyword evidence="4 9" id="KW-0808">Transferase</keyword>
<dbReference type="GO" id="GO:0005829">
    <property type="term" value="C:cytosol"/>
    <property type="evidence" value="ECO:0007669"/>
    <property type="project" value="TreeGrafter"/>
</dbReference>
<dbReference type="InterPro" id="IPR035902">
    <property type="entry name" value="Nuc_phospho_transferase"/>
</dbReference>
<keyword evidence="6 9" id="KW-0057">Aromatic amino acid biosynthesis</keyword>
<comment type="caution">
    <text evidence="9">Lacks conserved residue(s) required for the propagation of feature annotation.</text>
</comment>
<dbReference type="InterPro" id="IPR036320">
    <property type="entry name" value="Glycosyl_Trfase_fam3_N_dom_sf"/>
</dbReference>
<keyword evidence="9" id="KW-0460">Magnesium</keyword>
<feature type="binding site" evidence="9">
    <location>
        <position position="85"/>
    </location>
    <ligand>
        <name>anthranilate</name>
        <dbReference type="ChEBI" id="CHEBI:16567"/>
        <label>1</label>
    </ligand>
</feature>
<evidence type="ECO:0000256" key="8">
    <source>
        <dbReference type="ARBA" id="ARBA00061188"/>
    </source>
</evidence>
<feature type="binding site" evidence="9">
    <location>
        <position position="230"/>
    </location>
    <ligand>
        <name>Mg(2+)</name>
        <dbReference type="ChEBI" id="CHEBI:18420"/>
        <label>2</label>
    </ligand>
</feature>